<dbReference type="SMART" id="SM00448">
    <property type="entry name" value="REC"/>
    <property type="match status" value="1"/>
</dbReference>
<evidence type="ECO:0000256" key="3">
    <source>
        <dbReference type="ARBA" id="ARBA00022553"/>
    </source>
</evidence>
<dbReference type="SUPFAM" id="SSF47384">
    <property type="entry name" value="Homodimeric domain of signal transducing histidine kinase"/>
    <property type="match status" value="1"/>
</dbReference>
<dbReference type="SUPFAM" id="SSF52172">
    <property type="entry name" value="CheY-like"/>
    <property type="match status" value="1"/>
</dbReference>
<sequence length="376" mass="41737">MSEKNFNQQNKTDKLKLLSLVSHEIRTPLHGIIGLTEQLQDTPLSEDQKSLVDHLIHTERILMNLINDVLDYSKLKSSAFDIRLKPASIPTILDELKTLFAPLAAQKSLDLEVSVDVDPGYVRVDILRLKQVLSNLINNALKFTDAGYIRLKCQQITSPKEKELPTYRFTVEDSGSGIPKGKESSIFEAYGHSSKVNNQNGTGLGLTISNMILNNLDSELQLSRPPAPGTGAIFYFDLVLEPTETVPNTEKKQLTHQFGGKRALLVDDDPLVQKITANMLEKEDISVKTSSSFKNAINILSQLQPELVFIDLVLGENDGGELLRHLKEEGIYSGLSVCMTASENSKGEILKLGFDAVLRKPFNRRALARVLSELSK</sequence>
<dbReference type="InterPro" id="IPR036097">
    <property type="entry name" value="HisK_dim/P_sf"/>
</dbReference>
<dbReference type="CDD" id="cd00082">
    <property type="entry name" value="HisKA"/>
    <property type="match status" value="1"/>
</dbReference>
<comment type="catalytic activity">
    <reaction evidence="1">
        <text>ATP + protein L-histidine = ADP + protein N-phospho-L-histidine.</text>
        <dbReference type="EC" id="2.7.13.3"/>
    </reaction>
</comment>
<dbReference type="InterPro" id="IPR005467">
    <property type="entry name" value="His_kinase_dom"/>
</dbReference>
<keyword evidence="3 4" id="KW-0597">Phosphoprotein</keyword>
<dbReference type="InterPro" id="IPR011006">
    <property type="entry name" value="CheY-like_superfamily"/>
</dbReference>
<dbReference type="Pfam" id="PF02518">
    <property type="entry name" value="HATPase_c"/>
    <property type="match status" value="1"/>
</dbReference>
<dbReference type="SMART" id="SM00387">
    <property type="entry name" value="HATPase_c"/>
    <property type="match status" value="1"/>
</dbReference>
<organism evidence="7 8">
    <name type="scientific">Echinicola rosea</name>
    <dbReference type="NCBI Taxonomy" id="1807691"/>
    <lineage>
        <taxon>Bacteria</taxon>
        <taxon>Pseudomonadati</taxon>
        <taxon>Bacteroidota</taxon>
        <taxon>Cytophagia</taxon>
        <taxon>Cytophagales</taxon>
        <taxon>Cyclobacteriaceae</taxon>
        <taxon>Echinicola</taxon>
    </lineage>
</organism>
<proteinExistence type="predicted"/>
<keyword evidence="8" id="KW-1185">Reference proteome</keyword>
<dbReference type="PROSITE" id="PS50109">
    <property type="entry name" value="HIS_KIN"/>
    <property type="match status" value="1"/>
</dbReference>
<evidence type="ECO:0000259" key="5">
    <source>
        <dbReference type="PROSITE" id="PS50109"/>
    </source>
</evidence>
<dbReference type="InterPro" id="IPR036890">
    <property type="entry name" value="HATPase_C_sf"/>
</dbReference>
<dbReference type="SUPFAM" id="SSF55874">
    <property type="entry name" value="ATPase domain of HSP90 chaperone/DNA topoisomerase II/histidine kinase"/>
    <property type="match status" value="1"/>
</dbReference>
<dbReference type="Pfam" id="PF00072">
    <property type="entry name" value="Response_reg"/>
    <property type="match status" value="1"/>
</dbReference>
<dbReference type="Gene3D" id="3.40.50.2300">
    <property type="match status" value="1"/>
</dbReference>
<evidence type="ECO:0000313" key="8">
    <source>
        <dbReference type="Proteomes" id="UP000647339"/>
    </source>
</evidence>
<comment type="caution">
    <text evidence="7">The sequence shown here is derived from an EMBL/GenBank/DDBJ whole genome shotgun (WGS) entry which is preliminary data.</text>
</comment>
<evidence type="ECO:0000256" key="4">
    <source>
        <dbReference type="PROSITE-ProRule" id="PRU00169"/>
    </source>
</evidence>
<dbReference type="EMBL" id="BMIU01000024">
    <property type="protein sequence ID" value="GGF46196.1"/>
    <property type="molecule type" value="Genomic_DNA"/>
</dbReference>
<dbReference type="InterPro" id="IPR004358">
    <property type="entry name" value="Sig_transdc_His_kin-like_C"/>
</dbReference>
<gene>
    <name evidence="7" type="ORF">GCM10011339_38370</name>
</gene>
<feature type="modified residue" description="4-aspartylphosphate" evidence="4">
    <location>
        <position position="311"/>
    </location>
</feature>
<feature type="domain" description="Histidine kinase" evidence="5">
    <location>
        <begin position="20"/>
        <end position="242"/>
    </location>
</feature>
<dbReference type="PRINTS" id="PR00344">
    <property type="entry name" value="BCTRLSENSOR"/>
</dbReference>
<reference evidence="8" key="1">
    <citation type="journal article" date="2019" name="Int. J. Syst. Evol. Microbiol.">
        <title>The Global Catalogue of Microorganisms (GCM) 10K type strain sequencing project: providing services to taxonomists for standard genome sequencing and annotation.</title>
        <authorList>
            <consortium name="The Broad Institute Genomics Platform"/>
            <consortium name="The Broad Institute Genome Sequencing Center for Infectious Disease"/>
            <person name="Wu L."/>
            <person name="Ma J."/>
        </authorList>
    </citation>
    <scope>NUCLEOTIDE SEQUENCE [LARGE SCALE GENOMIC DNA]</scope>
    <source>
        <strain evidence="8">CGMCC 1.15407</strain>
    </source>
</reference>
<evidence type="ECO:0000259" key="6">
    <source>
        <dbReference type="PROSITE" id="PS50110"/>
    </source>
</evidence>
<dbReference type="Proteomes" id="UP000647339">
    <property type="component" value="Unassembled WGS sequence"/>
</dbReference>
<feature type="domain" description="Response regulatory" evidence="6">
    <location>
        <begin position="262"/>
        <end position="375"/>
    </location>
</feature>
<dbReference type="PROSITE" id="PS50110">
    <property type="entry name" value="RESPONSE_REGULATORY"/>
    <property type="match status" value="1"/>
</dbReference>
<dbReference type="EC" id="2.7.13.3" evidence="2"/>
<evidence type="ECO:0000256" key="1">
    <source>
        <dbReference type="ARBA" id="ARBA00000085"/>
    </source>
</evidence>
<name>A0ABQ1V9E1_9BACT</name>
<evidence type="ECO:0000256" key="2">
    <source>
        <dbReference type="ARBA" id="ARBA00012438"/>
    </source>
</evidence>
<dbReference type="InterPro" id="IPR003594">
    <property type="entry name" value="HATPase_dom"/>
</dbReference>
<protein>
    <recommendedName>
        <fullName evidence="2">histidine kinase</fullName>
        <ecNumber evidence="2">2.7.13.3</ecNumber>
    </recommendedName>
</protein>
<dbReference type="InterPro" id="IPR050956">
    <property type="entry name" value="2C_system_His_kinase"/>
</dbReference>
<dbReference type="InterPro" id="IPR001789">
    <property type="entry name" value="Sig_transdc_resp-reg_receiver"/>
</dbReference>
<dbReference type="Gene3D" id="1.10.287.130">
    <property type="match status" value="1"/>
</dbReference>
<dbReference type="CDD" id="cd00156">
    <property type="entry name" value="REC"/>
    <property type="match status" value="1"/>
</dbReference>
<dbReference type="PANTHER" id="PTHR43719:SF28">
    <property type="entry name" value="PEROXIDE STRESS-ACTIVATED HISTIDINE KINASE MAK1-RELATED"/>
    <property type="match status" value="1"/>
</dbReference>
<dbReference type="Pfam" id="PF00512">
    <property type="entry name" value="HisKA"/>
    <property type="match status" value="1"/>
</dbReference>
<dbReference type="Gene3D" id="3.30.565.10">
    <property type="entry name" value="Histidine kinase-like ATPase, C-terminal domain"/>
    <property type="match status" value="1"/>
</dbReference>
<dbReference type="RefSeq" id="WP_137403805.1">
    <property type="nucleotide sequence ID" value="NZ_BMIU01000024.1"/>
</dbReference>
<dbReference type="SMART" id="SM00388">
    <property type="entry name" value="HisKA"/>
    <property type="match status" value="1"/>
</dbReference>
<dbReference type="PANTHER" id="PTHR43719">
    <property type="entry name" value="TWO-COMPONENT HISTIDINE KINASE"/>
    <property type="match status" value="1"/>
</dbReference>
<evidence type="ECO:0000313" key="7">
    <source>
        <dbReference type="EMBL" id="GGF46196.1"/>
    </source>
</evidence>
<dbReference type="InterPro" id="IPR003661">
    <property type="entry name" value="HisK_dim/P_dom"/>
</dbReference>
<accession>A0ABQ1V9E1</accession>